<evidence type="ECO:0000313" key="3">
    <source>
        <dbReference type="Proteomes" id="UP000249304"/>
    </source>
</evidence>
<dbReference type="AlphaFoldDB" id="A0A2W2D901"/>
<comment type="caution">
    <text evidence="2">The sequence shown here is derived from an EMBL/GenBank/DDBJ whole genome shotgun (WGS) entry which is preliminary data.</text>
</comment>
<reference evidence="2 3" key="1">
    <citation type="submission" date="2018-01" db="EMBL/GenBank/DDBJ databases">
        <title>Draft genome sequence of Nonomuraea sp. KC333.</title>
        <authorList>
            <person name="Sahin N."/>
            <person name="Saygin H."/>
            <person name="Ay H."/>
        </authorList>
    </citation>
    <scope>NUCLEOTIDE SEQUENCE [LARGE SCALE GENOMIC DNA]</scope>
    <source>
        <strain evidence="2 3">KC333</strain>
    </source>
</reference>
<proteinExistence type="predicted"/>
<sequence>MRTARPGDEQRDQTGRVALGADARVADAAPDRVGVNVGPDLAGPTLTPTRSGRISPASGNRHEPVEDVGVRRLEAGVAACLMTRKPTNRPIHRPSAACGLAPLAGRTGLGARHHLVPVDGDAEIRQWPRSPSGAARGRAGNDDVLSPRAFDVDALDVHLTVPPATSRRVTFT</sequence>
<evidence type="ECO:0000256" key="1">
    <source>
        <dbReference type="SAM" id="MobiDB-lite"/>
    </source>
</evidence>
<feature type="compositionally biased region" description="Basic and acidic residues" evidence="1">
    <location>
        <begin position="1"/>
        <end position="14"/>
    </location>
</feature>
<evidence type="ECO:0000313" key="2">
    <source>
        <dbReference type="EMBL" id="PZG07343.1"/>
    </source>
</evidence>
<name>A0A2W2D901_9ACTN</name>
<feature type="region of interest" description="Disordered" evidence="1">
    <location>
        <begin position="1"/>
        <end position="64"/>
    </location>
</feature>
<organism evidence="2 3">
    <name type="scientific">Nonomuraea aridisoli</name>
    <dbReference type="NCBI Taxonomy" id="2070368"/>
    <lineage>
        <taxon>Bacteria</taxon>
        <taxon>Bacillati</taxon>
        <taxon>Actinomycetota</taxon>
        <taxon>Actinomycetes</taxon>
        <taxon>Streptosporangiales</taxon>
        <taxon>Streptosporangiaceae</taxon>
        <taxon>Nonomuraea</taxon>
    </lineage>
</organism>
<feature type="non-terminal residue" evidence="2">
    <location>
        <position position="172"/>
    </location>
</feature>
<protein>
    <submittedName>
        <fullName evidence="2">Uncharacterized protein</fullName>
    </submittedName>
</protein>
<dbReference type="Proteomes" id="UP000249304">
    <property type="component" value="Unassembled WGS sequence"/>
</dbReference>
<gene>
    <name evidence="2" type="ORF">C1J01_40855</name>
</gene>
<dbReference type="EMBL" id="POUD01000298">
    <property type="protein sequence ID" value="PZG07343.1"/>
    <property type="molecule type" value="Genomic_DNA"/>
</dbReference>
<accession>A0A2W2D901</accession>
<keyword evidence="3" id="KW-1185">Reference proteome</keyword>
<feature type="compositionally biased region" description="Low complexity" evidence="1">
    <location>
        <begin position="15"/>
        <end position="34"/>
    </location>
</feature>